<comment type="caution">
    <text evidence="2">The sequence shown here is derived from an EMBL/GenBank/DDBJ whole genome shotgun (WGS) entry which is preliminary data.</text>
</comment>
<organism evidence="2 3">
    <name type="scientific">Methylobacterium longum</name>
    <dbReference type="NCBI Taxonomy" id="767694"/>
    <lineage>
        <taxon>Bacteria</taxon>
        <taxon>Pseudomonadati</taxon>
        <taxon>Pseudomonadota</taxon>
        <taxon>Alphaproteobacteria</taxon>
        <taxon>Hyphomicrobiales</taxon>
        <taxon>Methylobacteriaceae</taxon>
        <taxon>Methylobacterium</taxon>
    </lineage>
</organism>
<evidence type="ECO:0000313" key="3">
    <source>
        <dbReference type="Proteomes" id="UP001244297"/>
    </source>
</evidence>
<evidence type="ECO:0000256" key="1">
    <source>
        <dbReference type="SAM" id="SignalP"/>
    </source>
</evidence>
<name>A0ABT8AW42_9HYPH</name>
<feature type="signal peptide" evidence="1">
    <location>
        <begin position="1"/>
        <end position="16"/>
    </location>
</feature>
<feature type="chain" id="PRO_5045133654" evidence="1">
    <location>
        <begin position="17"/>
        <end position="157"/>
    </location>
</feature>
<reference evidence="3" key="1">
    <citation type="journal article" date="2019" name="Int. J. Syst. Evol. Microbiol.">
        <title>The Global Catalogue of Microorganisms (GCM) 10K type strain sequencing project: providing services to taxonomists for standard genome sequencing and annotation.</title>
        <authorList>
            <consortium name="The Broad Institute Genomics Platform"/>
            <consortium name="The Broad Institute Genome Sequencing Center for Infectious Disease"/>
            <person name="Wu L."/>
            <person name="Ma J."/>
        </authorList>
    </citation>
    <scope>NUCLEOTIDE SEQUENCE [LARGE SCALE GENOMIC DNA]</scope>
    <source>
        <strain evidence="3">CECT 7806</strain>
    </source>
</reference>
<keyword evidence="1" id="KW-0732">Signal</keyword>
<gene>
    <name evidence="2" type="ORF">QWZ18_23305</name>
</gene>
<dbReference type="RefSeq" id="WP_238286059.1">
    <property type="nucleotide sequence ID" value="NZ_BPQS01000005.1"/>
</dbReference>
<evidence type="ECO:0000313" key="2">
    <source>
        <dbReference type="EMBL" id="MDN3573539.1"/>
    </source>
</evidence>
<accession>A0ABT8AW42</accession>
<dbReference type="EMBL" id="JAUFPT010000077">
    <property type="protein sequence ID" value="MDN3573539.1"/>
    <property type="molecule type" value="Genomic_DNA"/>
</dbReference>
<protein>
    <submittedName>
        <fullName evidence="2">Uncharacterized protein</fullName>
    </submittedName>
</protein>
<dbReference type="Proteomes" id="UP001244297">
    <property type="component" value="Unassembled WGS sequence"/>
</dbReference>
<proteinExistence type="predicted"/>
<keyword evidence="3" id="KW-1185">Reference proteome</keyword>
<sequence length="157" mass="16607">MALAALACLAADLAAAQVAGPTGPGAGNWDLRRSGDGAAPDSACMLIPKTQSRIQVGGKRLTVTGLPKNSVFNYQYRIDDKPASTPAIPPADMQNAGEIYFEGDVFNEILSGQRFRIRILDRWHEAITEDVDLAGLDALHGRMRDACTPGGAATGVR</sequence>